<name>A0ACB5S0Y0_9PEZI</name>
<protein>
    <submittedName>
        <fullName evidence="1">Isoflavone reductase family protein</fullName>
    </submittedName>
</protein>
<evidence type="ECO:0000313" key="2">
    <source>
        <dbReference type="Proteomes" id="UP001165186"/>
    </source>
</evidence>
<reference evidence="1" key="1">
    <citation type="submission" date="2024-09" db="EMBL/GenBank/DDBJ databases">
        <title>Draft Genome Sequences of Neofusicoccum parvum.</title>
        <authorList>
            <person name="Ashida A."/>
            <person name="Camagna M."/>
            <person name="Tanaka A."/>
            <person name="Takemoto D."/>
        </authorList>
    </citation>
    <scope>NUCLEOTIDE SEQUENCE</scope>
    <source>
        <strain evidence="1">PPO83</strain>
    </source>
</reference>
<accession>A0ACB5S0Y0</accession>
<keyword evidence="2" id="KW-1185">Reference proteome</keyword>
<evidence type="ECO:0000313" key="1">
    <source>
        <dbReference type="EMBL" id="GME26365.1"/>
    </source>
</evidence>
<organism evidence="1 2">
    <name type="scientific">Neofusicoccum parvum</name>
    <dbReference type="NCBI Taxonomy" id="310453"/>
    <lineage>
        <taxon>Eukaryota</taxon>
        <taxon>Fungi</taxon>
        <taxon>Dikarya</taxon>
        <taxon>Ascomycota</taxon>
        <taxon>Pezizomycotina</taxon>
        <taxon>Dothideomycetes</taxon>
        <taxon>Dothideomycetes incertae sedis</taxon>
        <taxon>Botryosphaeriales</taxon>
        <taxon>Botryosphaeriaceae</taxon>
        <taxon>Neofusicoccum</taxon>
    </lineage>
</organism>
<sequence>MMQQQQQQKVLLLGATGETGGSILEGLLESPSKFHVDILVRPSSAEKPQVKAIAQRGVSVRIADVGGPVDRLVEQLNGVDVLISAIDARSLLSQINLATAAKKAGVKRFVPCSFGSVAPPGGVMLLRDFKEQVQQHVHKIALPFTVVDVGAWYQSSFPTLPSGRVDYAAPVKPNTTVYGDGEAPNLLTDLRDIGRFVARIIDDVRTLNKSVVVWGEVLTENEIFAATEEMSGEKIERDHLSADDLVAGIERYKQLSSAEPENLAHLLQLVRYEYFYSMHCRRDNTREYAEYLGYLDARKLYPDFQPREFREFVTELLAGKAKKPYLDSEAYQAYAKRS</sequence>
<dbReference type="Proteomes" id="UP001165186">
    <property type="component" value="Unassembled WGS sequence"/>
</dbReference>
<gene>
    <name evidence="1" type="primary">g9080</name>
    <name evidence="1" type="ORF">NpPPO83_00009080</name>
</gene>
<comment type="caution">
    <text evidence="1">The sequence shown here is derived from an EMBL/GenBank/DDBJ whole genome shotgun (WGS) entry which is preliminary data.</text>
</comment>
<proteinExistence type="predicted"/>
<dbReference type="EMBL" id="BSXG01000027">
    <property type="protein sequence ID" value="GME26365.1"/>
    <property type="molecule type" value="Genomic_DNA"/>
</dbReference>